<protein>
    <submittedName>
        <fullName evidence="1">Uncharacterized protein</fullName>
    </submittedName>
</protein>
<sequence length="271" mass="31028">ESRKNVFSTRTMINNWVEERAARDAVIKQYVELKQRGEVKAAVEEQELKNTTQKLQITNGKEYVNNLDKVLCVVHQSEKPLAITADVRFQNFDFRQGKLVSLSEDISTEARHVFKIVRCQHFQSSKMGKKVEQKLDLLDNSELKQGDKFYLMADPAMTKTEEMMVLGCPKLTNAPFNPIVLAPLSILGPDAEFVVENFQQAFRLQEQNTPVKYNLPLVLRHVISGQCIGCGKQLQQIPVEVTTNEYRIFCQSILDIHKVEGQENCFTFICE</sequence>
<feature type="non-terminal residue" evidence="1">
    <location>
        <position position="1"/>
    </location>
</feature>
<dbReference type="GO" id="GO:0031514">
    <property type="term" value="C:motile cilium"/>
    <property type="evidence" value="ECO:0007669"/>
    <property type="project" value="TreeGrafter"/>
</dbReference>
<dbReference type="InterPro" id="IPR055325">
    <property type="entry name" value="CF161"/>
</dbReference>
<dbReference type="GO" id="GO:0060271">
    <property type="term" value="P:cilium assembly"/>
    <property type="evidence" value="ECO:0007669"/>
    <property type="project" value="TreeGrafter"/>
</dbReference>
<organism evidence="1">
    <name type="scientific">Trepomonas sp. PC1</name>
    <dbReference type="NCBI Taxonomy" id="1076344"/>
    <lineage>
        <taxon>Eukaryota</taxon>
        <taxon>Metamonada</taxon>
        <taxon>Diplomonadida</taxon>
        <taxon>Hexamitidae</taxon>
        <taxon>Hexamitinae</taxon>
        <taxon>Trepomonas</taxon>
    </lineage>
</organism>
<gene>
    <name evidence="1" type="ORF">TPC1_11022</name>
</gene>
<dbReference type="AlphaFoldDB" id="A0A146KJP3"/>
<reference evidence="1" key="1">
    <citation type="submission" date="2015-07" db="EMBL/GenBank/DDBJ databases">
        <title>Adaptation to a free-living lifestyle via gene acquisitions in the diplomonad Trepomonas sp. PC1.</title>
        <authorList>
            <person name="Xu F."/>
            <person name="Jerlstrom-Hultqvist J."/>
            <person name="Kolisko M."/>
            <person name="Simpson A.G.B."/>
            <person name="Roger A.J."/>
            <person name="Svard S.G."/>
            <person name="Andersson J.O."/>
        </authorList>
    </citation>
    <scope>NUCLEOTIDE SEQUENCE</scope>
    <source>
        <strain evidence="1">PC1</strain>
    </source>
</reference>
<accession>A0A146KJP3</accession>
<evidence type="ECO:0000313" key="1">
    <source>
        <dbReference type="EMBL" id="JAP95845.1"/>
    </source>
</evidence>
<dbReference type="PANTHER" id="PTHR24274:SF1">
    <property type="entry name" value="CILIA- AND FLAGELLA-ASSOCIATED PROTEIN 161"/>
    <property type="match status" value="1"/>
</dbReference>
<proteinExistence type="predicted"/>
<name>A0A146KJP3_9EUKA</name>
<dbReference type="EMBL" id="GDID01000761">
    <property type="protein sequence ID" value="JAP95845.1"/>
    <property type="molecule type" value="Transcribed_RNA"/>
</dbReference>
<dbReference type="PANTHER" id="PTHR24274">
    <property type="entry name" value="CILIA- AND FLAGELLA-ASSOCIATED PROTEIN 161"/>
    <property type="match status" value="1"/>
</dbReference>